<evidence type="ECO:0000256" key="4">
    <source>
        <dbReference type="ARBA" id="ARBA00022833"/>
    </source>
</evidence>
<dbReference type="InterPro" id="IPR013154">
    <property type="entry name" value="ADH-like_N"/>
</dbReference>
<name>A0A556CCD2_BREAU</name>
<keyword evidence="3 7" id="KW-0479">Metal-binding</keyword>
<dbReference type="InterPro" id="IPR036291">
    <property type="entry name" value="NAD(P)-bd_dom_sf"/>
</dbReference>
<evidence type="ECO:0000313" key="9">
    <source>
        <dbReference type="EMBL" id="TSI15102.1"/>
    </source>
</evidence>
<dbReference type="GO" id="GO:0051903">
    <property type="term" value="F:S-(hydroxymethyl)glutathione dehydrogenase [NAD(P)+] activity"/>
    <property type="evidence" value="ECO:0007669"/>
    <property type="project" value="TreeGrafter"/>
</dbReference>
<dbReference type="SUPFAM" id="SSF50129">
    <property type="entry name" value="GroES-like"/>
    <property type="match status" value="1"/>
</dbReference>
<sequence length="368" mass="38783">MRAVVFRSSDKPVEVEQVTLQGPGPHEVEVKIAAAGVCHSDLHVRRGDWDLPLPLVMGHEGSGIVTAVGKGVSHLREGDHVVLSWVAPCGNCRNCLLGREIRCEVAATTVALGGTLNDGTSRLSQGQDPVHHYLGTSAFAERAVVPASGALKIRKDAPLEQMSLVGCAVATGVGAVRNSAQVPPGATVAVIGCGGVGLSVIQGARMAQAERIVAVDIQDDKTDLATTFGATDTITATPDLDVPDALRSILPDGVDYAFDAIGHQRTSEQAIAMLAIGGCAVIVGIPPAGTRISIEPQHLVDLDQRVIGSNYGGIRPSRDIPWLVKEYMEERLLVDQLVSARRPLEEAEQSLHDLSNGSALRQLLVPQM</sequence>
<evidence type="ECO:0000256" key="7">
    <source>
        <dbReference type="RuleBase" id="RU361277"/>
    </source>
</evidence>
<dbReference type="Pfam" id="PF00107">
    <property type="entry name" value="ADH_zinc_N"/>
    <property type="match status" value="1"/>
</dbReference>
<feature type="domain" description="Enoyl reductase (ER)" evidence="8">
    <location>
        <begin position="8"/>
        <end position="365"/>
    </location>
</feature>
<comment type="cofactor">
    <cofactor evidence="1 7">
        <name>Zn(2+)</name>
        <dbReference type="ChEBI" id="CHEBI:29105"/>
    </cofactor>
</comment>
<reference evidence="9 10" key="1">
    <citation type="submission" date="2019-07" db="EMBL/GenBank/DDBJ databases">
        <title>Draft genome sequence of Brevibacterium aurantiacum XU54 isolated from Xinjiang China.</title>
        <authorList>
            <person name="Xu X."/>
        </authorList>
    </citation>
    <scope>NUCLEOTIDE SEQUENCE [LARGE SCALE GENOMIC DNA]</scope>
    <source>
        <strain evidence="9 10">XU54</strain>
    </source>
</reference>
<dbReference type="GO" id="GO:0008270">
    <property type="term" value="F:zinc ion binding"/>
    <property type="evidence" value="ECO:0007669"/>
    <property type="project" value="InterPro"/>
</dbReference>
<dbReference type="PANTHER" id="PTHR43880">
    <property type="entry name" value="ALCOHOL DEHYDROGENASE"/>
    <property type="match status" value="1"/>
</dbReference>
<dbReference type="InterPro" id="IPR013149">
    <property type="entry name" value="ADH-like_C"/>
</dbReference>
<keyword evidence="6" id="KW-0520">NAD</keyword>
<evidence type="ECO:0000313" key="10">
    <source>
        <dbReference type="Proteomes" id="UP000316406"/>
    </source>
</evidence>
<proteinExistence type="inferred from homology"/>
<evidence type="ECO:0000256" key="1">
    <source>
        <dbReference type="ARBA" id="ARBA00001947"/>
    </source>
</evidence>
<evidence type="ECO:0000256" key="5">
    <source>
        <dbReference type="ARBA" id="ARBA00023002"/>
    </source>
</evidence>
<dbReference type="CDD" id="cd08279">
    <property type="entry name" value="Zn_ADH_class_III"/>
    <property type="match status" value="1"/>
</dbReference>
<dbReference type="Gene3D" id="3.90.180.10">
    <property type="entry name" value="Medium-chain alcohol dehydrogenases, catalytic domain"/>
    <property type="match status" value="1"/>
</dbReference>
<dbReference type="FunFam" id="3.40.50.720:FF:000003">
    <property type="entry name" value="S-(hydroxymethyl)glutathione dehydrogenase"/>
    <property type="match status" value="1"/>
</dbReference>
<dbReference type="GO" id="GO:0005829">
    <property type="term" value="C:cytosol"/>
    <property type="evidence" value="ECO:0007669"/>
    <property type="project" value="TreeGrafter"/>
</dbReference>
<protein>
    <submittedName>
        <fullName evidence="9">Zn-dependent alcohol dehydrogenase</fullName>
    </submittedName>
</protein>
<dbReference type="PROSITE" id="PS00059">
    <property type="entry name" value="ADH_ZINC"/>
    <property type="match status" value="1"/>
</dbReference>
<comment type="caution">
    <text evidence="9">The sequence shown here is derived from an EMBL/GenBank/DDBJ whole genome shotgun (WGS) entry which is preliminary data.</text>
</comment>
<evidence type="ECO:0000256" key="6">
    <source>
        <dbReference type="ARBA" id="ARBA00023027"/>
    </source>
</evidence>
<dbReference type="InterPro" id="IPR020843">
    <property type="entry name" value="ER"/>
</dbReference>
<dbReference type="EMBL" id="VLTK01000007">
    <property type="protein sequence ID" value="TSI15102.1"/>
    <property type="molecule type" value="Genomic_DNA"/>
</dbReference>
<organism evidence="9 10">
    <name type="scientific">Brevibacterium aurantiacum</name>
    <dbReference type="NCBI Taxonomy" id="273384"/>
    <lineage>
        <taxon>Bacteria</taxon>
        <taxon>Bacillati</taxon>
        <taxon>Actinomycetota</taxon>
        <taxon>Actinomycetes</taxon>
        <taxon>Micrococcales</taxon>
        <taxon>Brevibacteriaceae</taxon>
        <taxon>Brevibacterium</taxon>
    </lineage>
</organism>
<keyword evidence="5" id="KW-0560">Oxidoreductase</keyword>
<dbReference type="InterPro" id="IPR011032">
    <property type="entry name" value="GroES-like_sf"/>
</dbReference>
<evidence type="ECO:0000256" key="2">
    <source>
        <dbReference type="ARBA" id="ARBA00008072"/>
    </source>
</evidence>
<dbReference type="Proteomes" id="UP000316406">
    <property type="component" value="Unassembled WGS sequence"/>
</dbReference>
<keyword evidence="10" id="KW-1185">Reference proteome</keyword>
<dbReference type="SUPFAM" id="SSF51735">
    <property type="entry name" value="NAD(P)-binding Rossmann-fold domains"/>
    <property type="match status" value="1"/>
</dbReference>
<dbReference type="Pfam" id="PF08240">
    <property type="entry name" value="ADH_N"/>
    <property type="match status" value="1"/>
</dbReference>
<dbReference type="PANTHER" id="PTHR43880:SF12">
    <property type="entry name" value="ALCOHOL DEHYDROGENASE CLASS-3"/>
    <property type="match status" value="1"/>
</dbReference>
<dbReference type="OrthoDB" id="334894at2"/>
<evidence type="ECO:0000259" key="8">
    <source>
        <dbReference type="SMART" id="SM00829"/>
    </source>
</evidence>
<dbReference type="AlphaFoldDB" id="A0A556CCD2"/>
<evidence type="ECO:0000256" key="3">
    <source>
        <dbReference type="ARBA" id="ARBA00022723"/>
    </source>
</evidence>
<comment type="similarity">
    <text evidence="2 7">Belongs to the zinc-containing alcohol dehydrogenase family.</text>
</comment>
<keyword evidence="4 7" id="KW-0862">Zinc</keyword>
<accession>A0A556CCD2</accession>
<dbReference type="RefSeq" id="WP_143923148.1">
    <property type="nucleotide sequence ID" value="NZ_VLTK01000007.1"/>
</dbReference>
<gene>
    <name evidence="9" type="ORF">FO013_13860</name>
</gene>
<dbReference type="Gene3D" id="3.40.50.720">
    <property type="entry name" value="NAD(P)-binding Rossmann-like Domain"/>
    <property type="match status" value="1"/>
</dbReference>
<dbReference type="GO" id="GO:0046294">
    <property type="term" value="P:formaldehyde catabolic process"/>
    <property type="evidence" value="ECO:0007669"/>
    <property type="project" value="TreeGrafter"/>
</dbReference>
<dbReference type="SMART" id="SM00829">
    <property type="entry name" value="PKS_ER"/>
    <property type="match status" value="1"/>
</dbReference>
<dbReference type="InterPro" id="IPR002328">
    <property type="entry name" value="ADH_Zn_CS"/>
</dbReference>